<evidence type="ECO:0000256" key="2">
    <source>
        <dbReference type="ARBA" id="ARBA00011900"/>
    </source>
</evidence>
<accession>A0ABX1CMD9</accession>
<dbReference type="PROSITE" id="PS00092">
    <property type="entry name" value="N6_MTASE"/>
    <property type="match status" value="1"/>
</dbReference>
<dbReference type="EC" id="2.1.1.72" evidence="2"/>
<evidence type="ECO:0000259" key="7">
    <source>
        <dbReference type="Pfam" id="PF01555"/>
    </source>
</evidence>
<dbReference type="InterPro" id="IPR002295">
    <property type="entry name" value="N4/N6-MTase_EcoPI_Mod-like"/>
</dbReference>
<dbReference type="RefSeq" id="WP_168134695.1">
    <property type="nucleotide sequence ID" value="NZ_JAAVJH010000006.1"/>
</dbReference>
<dbReference type="InterPro" id="IPR029063">
    <property type="entry name" value="SAM-dependent_MTases_sf"/>
</dbReference>
<protein>
    <recommendedName>
        <fullName evidence="2">site-specific DNA-methyltransferase (adenine-specific)</fullName>
        <ecNumber evidence="2">2.1.1.72</ecNumber>
    </recommendedName>
</protein>
<reference evidence="8 9" key="1">
    <citation type="submission" date="2020-03" db="EMBL/GenBank/DDBJ databases">
        <authorList>
            <person name="Wang L."/>
            <person name="He N."/>
            <person name="Li Y."/>
            <person name="Fang Y."/>
            <person name="Zhang F."/>
        </authorList>
    </citation>
    <scope>NUCLEOTIDE SEQUENCE [LARGE SCALE GENOMIC DNA]</scope>
    <source>
        <strain evidence="8 9">36D10-4-7</strain>
    </source>
</reference>
<keyword evidence="5" id="KW-0949">S-adenosyl-L-methionine</keyword>
<evidence type="ECO:0000313" key="8">
    <source>
        <dbReference type="EMBL" id="NJR79155.1"/>
    </source>
</evidence>
<dbReference type="Pfam" id="PF01555">
    <property type="entry name" value="N6_N4_Mtase"/>
    <property type="match status" value="2"/>
</dbReference>
<evidence type="ECO:0000256" key="3">
    <source>
        <dbReference type="ARBA" id="ARBA00022603"/>
    </source>
</evidence>
<dbReference type="EMBL" id="JAAVJH010000006">
    <property type="protein sequence ID" value="NJR79155.1"/>
    <property type="molecule type" value="Genomic_DNA"/>
</dbReference>
<dbReference type="PRINTS" id="PR00506">
    <property type="entry name" value="D21N6MTFRASE"/>
</dbReference>
<evidence type="ECO:0000256" key="1">
    <source>
        <dbReference type="ARBA" id="ARBA00006594"/>
    </source>
</evidence>
<keyword evidence="3 8" id="KW-0489">Methyltransferase</keyword>
<keyword evidence="9" id="KW-1185">Reference proteome</keyword>
<evidence type="ECO:0000256" key="5">
    <source>
        <dbReference type="ARBA" id="ARBA00022691"/>
    </source>
</evidence>
<feature type="domain" description="DNA methylase N-4/N-6" evidence="7">
    <location>
        <begin position="477"/>
        <end position="605"/>
    </location>
</feature>
<dbReference type="GO" id="GO:0008168">
    <property type="term" value="F:methyltransferase activity"/>
    <property type="evidence" value="ECO:0007669"/>
    <property type="project" value="UniProtKB-KW"/>
</dbReference>
<comment type="caution">
    <text evidence="8">The sequence shown here is derived from an EMBL/GenBank/DDBJ whole genome shotgun (WGS) entry which is preliminary data.</text>
</comment>
<comment type="catalytic activity">
    <reaction evidence="6">
        <text>a 2'-deoxyadenosine in DNA + S-adenosyl-L-methionine = an N(6)-methyl-2'-deoxyadenosine in DNA + S-adenosyl-L-homocysteine + H(+)</text>
        <dbReference type="Rhea" id="RHEA:15197"/>
        <dbReference type="Rhea" id="RHEA-COMP:12418"/>
        <dbReference type="Rhea" id="RHEA-COMP:12419"/>
        <dbReference type="ChEBI" id="CHEBI:15378"/>
        <dbReference type="ChEBI" id="CHEBI:57856"/>
        <dbReference type="ChEBI" id="CHEBI:59789"/>
        <dbReference type="ChEBI" id="CHEBI:90615"/>
        <dbReference type="ChEBI" id="CHEBI:90616"/>
        <dbReference type="EC" id="2.1.1.72"/>
    </reaction>
</comment>
<feature type="domain" description="DNA methylase N-4/N-6" evidence="7">
    <location>
        <begin position="115"/>
        <end position="156"/>
    </location>
</feature>
<dbReference type="SUPFAM" id="SSF53335">
    <property type="entry name" value="S-adenosyl-L-methionine-dependent methyltransferases"/>
    <property type="match status" value="2"/>
</dbReference>
<dbReference type="Gene3D" id="3.40.50.150">
    <property type="entry name" value="Vaccinia Virus protein VP39"/>
    <property type="match status" value="2"/>
</dbReference>
<dbReference type="InterPro" id="IPR002941">
    <property type="entry name" value="DNA_methylase_N4/N6"/>
</dbReference>
<dbReference type="Proteomes" id="UP000732399">
    <property type="component" value="Unassembled WGS sequence"/>
</dbReference>
<evidence type="ECO:0000313" key="9">
    <source>
        <dbReference type="Proteomes" id="UP000732399"/>
    </source>
</evidence>
<gene>
    <name evidence="8" type="ORF">HBH26_11220</name>
</gene>
<proteinExistence type="inferred from homology"/>
<sequence length="905" mass="102684">MSNSNLKLGVPQGGAVTCLGREFANEQERRKYFSEELRIFLKNVDRSQFDGFPEGSDEDIIQLSNPPYYTACPNPFLTDLINEAAPDRAYVPYSRGPLADDVIEGKNDPLYSVPSYHTKVPPKAIRKYILYYTQPGDIVLDLFAGTGMTGVAASLAATKQADDPKDVEHGFRQAILVDLSPAATFIASIMAAPIDPVLAQGAGGVLSDIVSERIQSLYSFSPQSSEQIDYGIWSDWGLCSECDQDFRLYDVVIDWDTPKILDQYPCPHCGATNVGRKLARSFETIKDPWTGEVKRRAKTTLVSVSKKQGNRAVRRTASEFDTRTADAALSQTPARVPEPLRYSHMTHERNNLPKYWGVDHVHEFFTPRNYLAMDRLTTDLPNEYYRAAMFCAITTIENNTTRRNRFYVDKRRPNGSPIGPLSNTLYIPTLQVEANVGIKALQVAKSAADVASKWSKHHAFVTTQSSTDLHQLPDACVDFIFTDPPFGGNINYSEQNMLYEWWTGLRTNNKKEAITNSVQEKGVSEYTSLMNAAFRECHRLLKPGRYIVVEFHNSSNAIWNAIQFALGDAGFVIANVALLDKVHTTLHQDSKAAAVDKDLAITAYKPNGGLEERFALKGGTEDSVWDFVSTHLKYLPIATIKKEGLEFVGERSPRVIFDRMVGWMIQHNTLVPLSFAEFQVGLDTRFAERDGMYFLAAQVDEYDKRALESGSPRTRSLFVDDERSAIDWITEYLKQRPSTYQELFPEFTKQLGISWRKHEERPELAKLLEQNFLIYGGEGPVPPQVHSHLSSNWKEMRNLDKSNPLLVEKARNRWFVPDPNKQQDVEARREKALLREFETYKAHKGKKMKEIRLEVMRVGFKAAWASKDYRTIIDVSAKVPDEVWQEDERLMMLHSMAETRLEAER</sequence>
<evidence type="ECO:0000256" key="4">
    <source>
        <dbReference type="ARBA" id="ARBA00022679"/>
    </source>
</evidence>
<dbReference type="InterPro" id="IPR002052">
    <property type="entry name" value="DNA_methylase_N6_adenine_CS"/>
</dbReference>
<comment type="similarity">
    <text evidence="1">Belongs to the N(4)/N(6)-methyltransferase family.</text>
</comment>
<keyword evidence="4" id="KW-0808">Transferase</keyword>
<evidence type="ECO:0000256" key="6">
    <source>
        <dbReference type="ARBA" id="ARBA00047942"/>
    </source>
</evidence>
<dbReference type="GO" id="GO:0032259">
    <property type="term" value="P:methylation"/>
    <property type="evidence" value="ECO:0007669"/>
    <property type="project" value="UniProtKB-KW"/>
</dbReference>
<name>A0ABX1CMD9_9SPHN</name>
<organism evidence="8 9">
    <name type="scientific">Sphingomonas corticis</name>
    <dbReference type="NCBI Taxonomy" id="2722791"/>
    <lineage>
        <taxon>Bacteria</taxon>
        <taxon>Pseudomonadati</taxon>
        <taxon>Pseudomonadota</taxon>
        <taxon>Alphaproteobacteria</taxon>
        <taxon>Sphingomonadales</taxon>
        <taxon>Sphingomonadaceae</taxon>
        <taxon>Sphingomonas</taxon>
    </lineage>
</organism>